<accession>A0A392Q4N2</accession>
<feature type="non-terminal residue" evidence="1">
    <location>
        <position position="134"/>
    </location>
</feature>
<evidence type="ECO:0000313" key="2">
    <source>
        <dbReference type="Proteomes" id="UP000265520"/>
    </source>
</evidence>
<dbReference type="AlphaFoldDB" id="A0A392Q4N2"/>
<reference evidence="1 2" key="1">
    <citation type="journal article" date="2018" name="Front. Plant Sci.">
        <title>Red Clover (Trifolium pratense) and Zigzag Clover (T. medium) - A Picture of Genomic Similarities and Differences.</title>
        <authorList>
            <person name="Dluhosova J."/>
            <person name="Istvanek J."/>
            <person name="Nedelnik J."/>
            <person name="Repkova J."/>
        </authorList>
    </citation>
    <scope>NUCLEOTIDE SEQUENCE [LARGE SCALE GENOMIC DNA]</scope>
    <source>
        <strain evidence="2">cv. 10/8</strain>
        <tissue evidence="1">Leaf</tissue>
    </source>
</reference>
<dbReference type="CDD" id="cd00590">
    <property type="entry name" value="RRM_SF"/>
    <property type="match status" value="1"/>
</dbReference>
<keyword evidence="2" id="KW-1185">Reference proteome</keyword>
<organism evidence="1 2">
    <name type="scientific">Trifolium medium</name>
    <dbReference type="NCBI Taxonomy" id="97028"/>
    <lineage>
        <taxon>Eukaryota</taxon>
        <taxon>Viridiplantae</taxon>
        <taxon>Streptophyta</taxon>
        <taxon>Embryophyta</taxon>
        <taxon>Tracheophyta</taxon>
        <taxon>Spermatophyta</taxon>
        <taxon>Magnoliopsida</taxon>
        <taxon>eudicotyledons</taxon>
        <taxon>Gunneridae</taxon>
        <taxon>Pentapetalae</taxon>
        <taxon>rosids</taxon>
        <taxon>fabids</taxon>
        <taxon>Fabales</taxon>
        <taxon>Fabaceae</taxon>
        <taxon>Papilionoideae</taxon>
        <taxon>50 kb inversion clade</taxon>
        <taxon>NPAAA clade</taxon>
        <taxon>Hologalegina</taxon>
        <taxon>IRL clade</taxon>
        <taxon>Trifolieae</taxon>
        <taxon>Trifolium</taxon>
    </lineage>
</organism>
<dbReference type="Proteomes" id="UP000265520">
    <property type="component" value="Unassembled WGS sequence"/>
</dbReference>
<comment type="caution">
    <text evidence="1">The sequence shown here is derived from an EMBL/GenBank/DDBJ whole genome shotgun (WGS) entry which is preliminary data.</text>
</comment>
<evidence type="ECO:0000313" key="1">
    <source>
        <dbReference type="EMBL" id="MCI19068.1"/>
    </source>
</evidence>
<dbReference type="SUPFAM" id="SSF54928">
    <property type="entry name" value="RNA-binding domain, RBD"/>
    <property type="match status" value="1"/>
</dbReference>
<name>A0A392Q4N2_9FABA</name>
<dbReference type="EMBL" id="LXQA010113101">
    <property type="protein sequence ID" value="MCI19068.1"/>
    <property type="molecule type" value="Genomic_DNA"/>
</dbReference>
<sequence>MKGKRFGFIRFSKVRDVRKMVKALNHVWFGSFKIWANEARFSPQLKVSKDAEVGQNLMRENGGLDDLLVKKGRRTNMEDGVKNGSFAEAVKGKELVGTTNNKWCPVANHKAAGEGEGGWRTYTSSVADLAWAKK</sequence>
<proteinExistence type="predicted"/>
<protein>
    <submittedName>
        <fullName evidence="1">RNA recognition motif</fullName>
    </submittedName>
</protein>
<dbReference type="InterPro" id="IPR035979">
    <property type="entry name" value="RBD_domain_sf"/>
</dbReference>
<dbReference type="GO" id="GO:0003676">
    <property type="term" value="F:nucleic acid binding"/>
    <property type="evidence" value="ECO:0007669"/>
    <property type="project" value="InterPro"/>
</dbReference>